<feature type="region of interest" description="Disordered" evidence="3">
    <location>
        <begin position="1"/>
        <end position="22"/>
    </location>
</feature>
<evidence type="ECO:0000256" key="3">
    <source>
        <dbReference type="SAM" id="MobiDB-lite"/>
    </source>
</evidence>
<evidence type="ECO:0000313" key="5">
    <source>
        <dbReference type="Proteomes" id="UP000537161"/>
    </source>
</evidence>
<dbReference type="GO" id="GO:0019380">
    <property type="term" value="P:3-phenylpropionate catabolic process"/>
    <property type="evidence" value="ECO:0007669"/>
    <property type="project" value="TreeGrafter"/>
</dbReference>
<dbReference type="PANTHER" id="PTHR41534:SF2">
    <property type="entry name" value="3-PHENYLPROPIONATE_CINNAMIC ACID DIOXYGENASE SUBUNIT BETA"/>
    <property type="match status" value="1"/>
</dbReference>
<protein>
    <submittedName>
        <fullName evidence="4">3-phenylpropionate/cinnamic acid dioxygenase small subunit</fullName>
    </submittedName>
</protein>
<dbReference type="Pfam" id="PF00866">
    <property type="entry name" value="Ring_hydroxyl_B"/>
    <property type="match status" value="1"/>
</dbReference>
<dbReference type="PANTHER" id="PTHR41534">
    <property type="entry name" value="BLR3401 PROTEIN"/>
    <property type="match status" value="1"/>
</dbReference>
<dbReference type="SUPFAM" id="SSF54427">
    <property type="entry name" value="NTF2-like"/>
    <property type="match status" value="1"/>
</dbReference>
<dbReference type="AlphaFoldDB" id="A0A7W9B8Z9"/>
<dbReference type="NCBIfam" id="NF007479">
    <property type="entry name" value="PRK10069.1"/>
    <property type="match status" value="1"/>
</dbReference>
<name>A0A7W9B8Z9_9SPHN</name>
<evidence type="ECO:0000256" key="2">
    <source>
        <dbReference type="ARBA" id="ARBA00023002"/>
    </source>
</evidence>
<comment type="similarity">
    <text evidence="1">Belongs to the bacterial ring-hydroxylating dioxygenase beta subunit family.</text>
</comment>
<accession>A0A7W9B8Z9</accession>
<dbReference type="Gene3D" id="3.10.450.50">
    <property type="match status" value="1"/>
</dbReference>
<evidence type="ECO:0000256" key="1">
    <source>
        <dbReference type="ARBA" id="ARBA00009570"/>
    </source>
</evidence>
<dbReference type="InterPro" id="IPR032710">
    <property type="entry name" value="NTF2-like_dom_sf"/>
</dbReference>
<sequence length="187" mass="21880">MKDESMMATIGDPSRQGAAPAPTLKERVEDFLSYEGELLDERRFDEWLELFAEDARYWMPLARNVEHNNLEEEYSREQQDAAWFDEDKKTLLQRVMQLKGGDHWAEEPFSRTTHITANTRIENAAETELTVKSRFIVYVNRREGEVRLFVGKRIDVLRPVGAGFLIAKRSIFLDQSKLLFKNLTTFF</sequence>
<reference evidence="4 5" key="1">
    <citation type="submission" date="2020-08" db="EMBL/GenBank/DDBJ databases">
        <title>Genomic Encyclopedia of Type Strains, Phase IV (KMG-IV): sequencing the most valuable type-strain genomes for metagenomic binning, comparative biology and taxonomic classification.</title>
        <authorList>
            <person name="Goeker M."/>
        </authorList>
    </citation>
    <scope>NUCLEOTIDE SEQUENCE [LARGE SCALE GENOMIC DNA]</scope>
    <source>
        <strain evidence="4 5">DSM 27163</strain>
    </source>
</reference>
<keyword evidence="2" id="KW-0560">Oxidoreductase</keyword>
<dbReference type="CDD" id="cd00667">
    <property type="entry name" value="ring_hydroxylating_dioxygenases_beta"/>
    <property type="match status" value="1"/>
</dbReference>
<evidence type="ECO:0000313" key="4">
    <source>
        <dbReference type="EMBL" id="MBB5708232.1"/>
    </source>
</evidence>
<gene>
    <name evidence="4" type="ORF">FHR21_003611</name>
</gene>
<proteinExistence type="inferred from homology"/>
<dbReference type="EMBL" id="JACIJH010000016">
    <property type="protein sequence ID" value="MBB5708232.1"/>
    <property type="molecule type" value="Genomic_DNA"/>
</dbReference>
<keyword evidence="5" id="KW-1185">Reference proteome</keyword>
<organism evidence="4 5">
    <name type="scientific">Sphingopyxis panaciterrulae</name>
    <dbReference type="NCBI Taxonomy" id="462372"/>
    <lineage>
        <taxon>Bacteria</taxon>
        <taxon>Pseudomonadati</taxon>
        <taxon>Pseudomonadota</taxon>
        <taxon>Alphaproteobacteria</taxon>
        <taxon>Sphingomonadales</taxon>
        <taxon>Sphingomonadaceae</taxon>
        <taxon>Sphingopyxis</taxon>
    </lineage>
</organism>
<dbReference type="GO" id="GO:0051213">
    <property type="term" value="F:dioxygenase activity"/>
    <property type="evidence" value="ECO:0007669"/>
    <property type="project" value="UniProtKB-KW"/>
</dbReference>
<comment type="caution">
    <text evidence="4">The sequence shown here is derived from an EMBL/GenBank/DDBJ whole genome shotgun (WGS) entry which is preliminary data.</text>
</comment>
<keyword evidence="4" id="KW-0223">Dioxygenase</keyword>
<dbReference type="Proteomes" id="UP000537161">
    <property type="component" value="Unassembled WGS sequence"/>
</dbReference>
<dbReference type="RefSeq" id="WP_184100790.1">
    <property type="nucleotide sequence ID" value="NZ_JACIJH010000016.1"/>
</dbReference>
<dbReference type="InterPro" id="IPR000391">
    <property type="entry name" value="Rng_hydr_dOase-bsu"/>
</dbReference>